<dbReference type="CDD" id="cd00838">
    <property type="entry name" value="MPP_superfamily"/>
    <property type="match status" value="1"/>
</dbReference>
<dbReference type="Gene3D" id="3.60.21.10">
    <property type="match status" value="2"/>
</dbReference>
<name>A0ABX0XBM1_9BACT</name>
<feature type="domain" description="Carboxymuconolactone decarboxylase-like" evidence="2">
    <location>
        <begin position="551"/>
        <end position="625"/>
    </location>
</feature>
<accession>A0ABX0XBM1</accession>
<dbReference type="NCBIfam" id="TIGR00778">
    <property type="entry name" value="ahpD_dom"/>
    <property type="match status" value="1"/>
</dbReference>
<dbReference type="Proteomes" id="UP000770785">
    <property type="component" value="Unassembled WGS sequence"/>
</dbReference>
<comment type="caution">
    <text evidence="4">The sequence shown here is derived from an EMBL/GenBank/DDBJ whole genome shotgun (WGS) entry which is preliminary data.</text>
</comment>
<proteinExistence type="predicted"/>
<feature type="compositionally biased region" description="Low complexity" evidence="1">
    <location>
        <begin position="496"/>
        <end position="513"/>
    </location>
</feature>
<dbReference type="SUPFAM" id="SSF69118">
    <property type="entry name" value="AhpD-like"/>
    <property type="match status" value="1"/>
</dbReference>
<keyword evidence="5" id="KW-1185">Reference proteome</keyword>
<dbReference type="SUPFAM" id="SSF56300">
    <property type="entry name" value="Metallo-dependent phosphatases"/>
    <property type="match status" value="1"/>
</dbReference>
<evidence type="ECO:0000259" key="3">
    <source>
        <dbReference type="Pfam" id="PF04480"/>
    </source>
</evidence>
<dbReference type="Pfam" id="PF04480">
    <property type="entry name" value="DUF559"/>
    <property type="match status" value="1"/>
</dbReference>
<dbReference type="InterPro" id="IPR004675">
    <property type="entry name" value="AhpD_core"/>
</dbReference>
<dbReference type="InterPro" id="IPR029032">
    <property type="entry name" value="AhpD-like"/>
</dbReference>
<dbReference type="InterPro" id="IPR029052">
    <property type="entry name" value="Metallo-depent_PP-like"/>
</dbReference>
<dbReference type="NCBIfam" id="TIGR04169">
    <property type="entry name" value="perox_w_seleSAM"/>
    <property type="match status" value="1"/>
</dbReference>
<dbReference type="PANTHER" id="PTHR38590:SF1">
    <property type="entry name" value="BLL0828 PROTEIN"/>
    <property type="match status" value="1"/>
</dbReference>
<dbReference type="CDD" id="cd01038">
    <property type="entry name" value="Endonuclease_DUF559"/>
    <property type="match status" value="1"/>
</dbReference>
<evidence type="ECO:0000313" key="4">
    <source>
        <dbReference type="EMBL" id="NJC26376.1"/>
    </source>
</evidence>
<dbReference type="InterPro" id="IPR007569">
    <property type="entry name" value="DUF559"/>
</dbReference>
<dbReference type="PANTHER" id="PTHR38590">
    <property type="entry name" value="BLL0828 PROTEIN"/>
    <property type="match status" value="1"/>
</dbReference>
<feature type="region of interest" description="Disordered" evidence="1">
    <location>
        <begin position="344"/>
        <end position="390"/>
    </location>
</feature>
<dbReference type="InterPro" id="IPR011335">
    <property type="entry name" value="Restrct_endonuc-II-like"/>
</dbReference>
<evidence type="ECO:0000256" key="1">
    <source>
        <dbReference type="SAM" id="MobiDB-lite"/>
    </source>
</evidence>
<dbReference type="EMBL" id="JAATJH010000002">
    <property type="protein sequence ID" value="NJC26376.1"/>
    <property type="molecule type" value="Genomic_DNA"/>
</dbReference>
<dbReference type="InterPro" id="IPR026445">
    <property type="entry name" value="AlkhydPrxdase/COmuclacdeCOase"/>
</dbReference>
<dbReference type="Gene3D" id="3.40.960.10">
    <property type="entry name" value="VSR Endonuclease"/>
    <property type="match status" value="1"/>
</dbReference>
<dbReference type="InterPro" id="IPR047216">
    <property type="entry name" value="Endonuclease_DUF559_bact"/>
</dbReference>
<reference evidence="4 5" key="1">
    <citation type="submission" date="2020-03" db="EMBL/GenBank/DDBJ databases">
        <title>Genomic Encyclopedia of Type Strains, Phase IV (KMG-IV): sequencing the most valuable type-strain genomes for metagenomic binning, comparative biology and taxonomic classification.</title>
        <authorList>
            <person name="Goeker M."/>
        </authorList>
    </citation>
    <scope>NUCLEOTIDE SEQUENCE [LARGE SCALE GENOMIC DNA]</scope>
    <source>
        <strain evidence="4 5">DSM 105096</strain>
    </source>
</reference>
<evidence type="ECO:0000259" key="2">
    <source>
        <dbReference type="Pfam" id="PF02627"/>
    </source>
</evidence>
<organism evidence="4 5">
    <name type="scientific">Neolewinella antarctica</name>
    <dbReference type="NCBI Taxonomy" id="442734"/>
    <lineage>
        <taxon>Bacteria</taxon>
        <taxon>Pseudomonadati</taxon>
        <taxon>Bacteroidota</taxon>
        <taxon>Saprospiria</taxon>
        <taxon>Saprospirales</taxon>
        <taxon>Lewinellaceae</taxon>
        <taxon>Neolewinella</taxon>
    </lineage>
</organism>
<feature type="domain" description="DUF559" evidence="3">
    <location>
        <begin position="234"/>
        <end position="334"/>
    </location>
</feature>
<protein>
    <submittedName>
        <fullName evidence="4">Alkylhydroperoxidase/carboxymuconolactone decarboxylase family protein</fullName>
    </submittedName>
</protein>
<dbReference type="Pfam" id="PF02627">
    <property type="entry name" value="CMD"/>
    <property type="match status" value="1"/>
</dbReference>
<feature type="region of interest" description="Disordered" evidence="1">
    <location>
        <begin position="492"/>
        <end position="520"/>
    </location>
</feature>
<evidence type="ECO:0000313" key="5">
    <source>
        <dbReference type="Proteomes" id="UP000770785"/>
    </source>
</evidence>
<dbReference type="Gene3D" id="1.20.1290.10">
    <property type="entry name" value="AhpD-like"/>
    <property type="match status" value="1"/>
</dbReference>
<dbReference type="SUPFAM" id="SSF52980">
    <property type="entry name" value="Restriction endonuclease-like"/>
    <property type="match status" value="1"/>
</dbReference>
<gene>
    <name evidence="4" type="ORF">GGR27_001875</name>
</gene>
<sequence>MHVPSTTQDLGTLTGPLLIFGGAYSNFQALVALKAEADRLGIPPQNIICTGDTPGYCADPEATLDLVEAWGIHAIAGNVETNLVNGTDDCGCGFGDGSRCDMFAKLWYTYAAKNVSPRNIQYMAALPDFLRFTYAGKQVVVLHGSPRNQSEFVWASTDAELKRQFCADVDAEVLVGGHCGLPFLEELGLPASIALSPGPSPGERGETSSVVEIGQRTDVYWELPKDQARTVLGYAKEMRKNSTKAEALLWNELRAKKTGHKIVRQKPMGGAIPDFVCLQKRVIIEVDGGYHQEPEVIWSDEVRTGKFADVGYEVLRFANEEIIRSPALVAKTIKGILDEATPRPYPFPSENYRPTNQFTGSSPPPLPSRIIPPLDVTSSLSPGEGPGERATQQNSLIYLNPGVIGMPANDATPRTWYTLLDDKNNLKITFHPLTYDHRAAKARMLDDRRLPVSYAATLTTGIWDNTEIMPAAEANREGIPIVASDLNLTVTDSQSPANPAPATAPTTVNNGATKKQQTPMKELKETNKYTDPKDLKSFGKIVEWQEDMGNKFFDWYSGVTEGDTALTEREKALIALAVSHAIQCSYCIDAYTTNSLQAGADEEQMMEAVHVAAAVKAGTTLIYARQMQRQVEKVLM</sequence>
<dbReference type="InterPro" id="IPR003779">
    <property type="entry name" value="CMD-like"/>
</dbReference>